<organism evidence="2 3">
    <name type="scientific">Streptacidiphilus pinicola</name>
    <dbReference type="NCBI Taxonomy" id="2219663"/>
    <lineage>
        <taxon>Bacteria</taxon>
        <taxon>Bacillati</taxon>
        <taxon>Actinomycetota</taxon>
        <taxon>Actinomycetes</taxon>
        <taxon>Kitasatosporales</taxon>
        <taxon>Streptomycetaceae</taxon>
        <taxon>Streptacidiphilus</taxon>
    </lineage>
</organism>
<sequence>MPAVHRAGLRQVQVHVPDSGPGYYELRTVATPLAAALSPAPAPVGADDVLGLALLTFLLCLGGLVIVVSGIVAHSVKTWACGLSAFGAAIAVLVLAVRSRRRIARDHEERRACSERVWQQGWYCARCGTVHTAGPSRAMALEEFRQLVWGAGSFALPGVFHPQGRPPVRMNRP</sequence>
<keyword evidence="1" id="KW-0472">Membrane</keyword>
<feature type="transmembrane region" description="Helical" evidence="1">
    <location>
        <begin position="79"/>
        <end position="97"/>
    </location>
</feature>
<evidence type="ECO:0000313" key="2">
    <source>
        <dbReference type="EMBL" id="RAG83401.1"/>
    </source>
</evidence>
<comment type="caution">
    <text evidence="2">The sequence shown here is derived from an EMBL/GenBank/DDBJ whole genome shotgun (WGS) entry which is preliminary data.</text>
</comment>
<evidence type="ECO:0000256" key="1">
    <source>
        <dbReference type="SAM" id="Phobius"/>
    </source>
</evidence>
<keyword evidence="3" id="KW-1185">Reference proteome</keyword>
<feature type="transmembrane region" description="Helical" evidence="1">
    <location>
        <begin position="49"/>
        <end position="73"/>
    </location>
</feature>
<name>A0A2X0IJ30_9ACTN</name>
<dbReference type="AlphaFoldDB" id="A0A2X0IJ30"/>
<dbReference type="Proteomes" id="UP000248889">
    <property type="component" value="Unassembled WGS sequence"/>
</dbReference>
<reference evidence="2 3" key="1">
    <citation type="submission" date="2018-06" db="EMBL/GenBank/DDBJ databases">
        <title>Streptacidiphilus pinicola sp. nov., isolated from pine grove soil.</title>
        <authorList>
            <person name="Roh S.G."/>
            <person name="Park S."/>
            <person name="Kim M.-K."/>
            <person name="Yun B.-R."/>
            <person name="Park J."/>
            <person name="Kim M.J."/>
            <person name="Kim Y.S."/>
            <person name="Kim S.B."/>
        </authorList>
    </citation>
    <scope>NUCLEOTIDE SEQUENCE [LARGE SCALE GENOMIC DNA]</scope>
    <source>
        <strain evidence="2 3">MMS16-CNU450</strain>
    </source>
</reference>
<proteinExistence type="predicted"/>
<accession>A0A2X0IJ30</accession>
<keyword evidence="1" id="KW-1133">Transmembrane helix</keyword>
<gene>
    <name evidence="2" type="ORF">DN069_22540</name>
</gene>
<evidence type="ECO:0000313" key="3">
    <source>
        <dbReference type="Proteomes" id="UP000248889"/>
    </source>
</evidence>
<dbReference type="EMBL" id="QKYN01000088">
    <property type="protein sequence ID" value="RAG83401.1"/>
    <property type="molecule type" value="Genomic_DNA"/>
</dbReference>
<protein>
    <submittedName>
        <fullName evidence="2">Uncharacterized protein</fullName>
    </submittedName>
</protein>
<keyword evidence="1" id="KW-0812">Transmembrane</keyword>